<accession>A0A927CVC3</accession>
<gene>
    <name evidence="9" type="ORF">IEO70_07885</name>
</gene>
<dbReference type="Proteomes" id="UP000602076">
    <property type="component" value="Unassembled WGS sequence"/>
</dbReference>
<feature type="transmembrane region" description="Helical" evidence="7">
    <location>
        <begin position="364"/>
        <end position="383"/>
    </location>
</feature>
<feature type="domain" description="Gram-positive cocci surface proteins LPxTG" evidence="8">
    <location>
        <begin position="356"/>
        <end position="389"/>
    </location>
</feature>
<protein>
    <submittedName>
        <fullName evidence="9">DUF11 domain-containing protein</fullName>
    </submittedName>
</protein>
<dbReference type="InterPro" id="IPR019931">
    <property type="entry name" value="LPXTG_anchor"/>
</dbReference>
<evidence type="ECO:0000256" key="7">
    <source>
        <dbReference type="SAM" id="Phobius"/>
    </source>
</evidence>
<evidence type="ECO:0000259" key="8">
    <source>
        <dbReference type="PROSITE" id="PS50847"/>
    </source>
</evidence>
<keyword evidence="7" id="KW-0472">Membrane</keyword>
<evidence type="ECO:0000256" key="2">
    <source>
        <dbReference type="ARBA" id="ARBA00007257"/>
    </source>
</evidence>
<evidence type="ECO:0000256" key="3">
    <source>
        <dbReference type="ARBA" id="ARBA00022512"/>
    </source>
</evidence>
<dbReference type="InterPro" id="IPR055354">
    <property type="entry name" value="DUF7507"/>
</dbReference>
<keyword evidence="3" id="KW-0134">Cell wall</keyword>
<dbReference type="NCBIfam" id="TIGR01451">
    <property type="entry name" value="B_ant_repeat"/>
    <property type="match status" value="2"/>
</dbReference>
<evidence type="ECO:0000256" key="5">
    <source>
        <dbReference type="ARBA" id="ARBA00022729"/>
    </source>
</evidence>
<evidence type="ECO:0000256" key="1">
    <source>
        <dbReference type="ARBA" id="ARBA00004168"/>
    </source>
</evidence>
<keyword evidence="7" id="KW-0812">Transmembrane</keyword>
<reference evidence="9" key="1">
    <citation type="submission" date="2020-09" db="EMBL/GenBank/DDBJ databases">
        <title>Bacillus faecalis sp. nov., a moderately halophilic bacterium isolated from cow faeces.</title>
        <authorList>
            <person name="Jiang L."/>
            <person name="Lee J."/>
        </authorList>
    </citation>
    <scope>NUCLEOTIDE SEQUENCE</scope>
    <source>
        <strain evidence="9">AGMB 02131</strain>
    </source>
</reference>
<dbReference type="InterPro" id="IPR041033">
    <property type="entry name" value="SpaA_PFL_dom_1"/>
</dbReference>
<dbReference type="NCBIfam" id="TIGR01167">
    <property type="entry name" value="LPXTG_anchor"/>
    <property type="match status" value="1"/>
</dbReference>
<dbReference type="AlphaFoldDB" id="A0A927CVC3"/>
<sequence>MKDDTVWTITIGAGEQRHVTQPVANTPVGSVEIIKVDAENGKTLQGAEFTLTDQEGNVITLTTDENGNVTFNKLPYGEYQLEETKAPEGYLLPEDNVREVTINGQSVVSIKIANTAEKPSLAVTKTADKTQYMPGETVTYTIEVTNDGNVDLEGITLEDVFSKNDSLADQQLTIEGYEGAFDLAVNETASFTSTFVVPENDLADTTYKNVVTATTGDTTGEDEETVIVNPTYAFTIEKTADKTEATVGDTVTYSIVVTNTGNKALTNVKVTDDMIGLDTVIDQLEVNESKTLTGKYVLSAGDIGDLENIATATVEVDGNTITHEASAVVKVSAKVAATVDNETPTTIDKIVTWVQNPQTGDATINTLLILFVFVLAGSGLYVYRRKHRG</sequence>
<dbReference type="PANTHER" id="PTHR36108">
    <property type="entry name" value="COLOSSIN-B-RELATED"/>
    <property type="match status" value="1"/>
</dbReference>
<dbReference type="SUPFAM" id="SSF49478">
    <property type="entry name" value="Cna protein B-type domain"/>
    <property type="match status" value="1"/>
</dbReference>
<dbReference type="InterPro" id="IPR047589">
    <property type="entry name" value="DUF11_rpt"/>
</dbReference>
<organism evidence="9 10">
    <name type="scientific">Peribacillus faecalis</name>
    <dbReference type="NCBI Taxonomy" id="2772559"/>
    <lineage>
        <taxon>Bacteria</taxon>
        <taxon>Bacillati</taxon>
        <taxon>Bacillota</taxon>
        <taxon>Bacilli</taxon>
        <taxon>Bacillales</taxon>
        <taxon>Bacillaceae</taxon>
        <taxon>Peribacillus</taxon>
    </lineage>
</organism>
<keyword evidence="4" id="KW-0964">Secreted</keyword>
<dbReference type="PROSITE" id="PS50847">
    <property type="entry name" value="GRAM_POS_ANCHORING"/>
    <property type="match status" value="1"/>
</dbReference>
<keyword evidence="10" id="KW-1185">Reference proteome</keyword>
<comment type="similarity">
    <text evidence="2">Belongs to the serine-aspartate repeat-containing protein (SDr) family.</text>
</comment>
<dbReference type="PANTHER" id="PTHR36108:SF13">
    <property type="entry name" value="COLOSSIN-B-RELATED"/>
    <property type="match status" value="1"/>
</dbReference>
<comment type="subcellular location">
    <subcellularLocation>
        <location evidence="1">Secreted</location>
        <location evidence="1">Cell wall</location>
        <topology evidence="1">Peptidoglycan-anchor</topology>
    </subcellularLocation>
</comment>
<evidence type="ECO:0000313" key="10">
    <source>
        <dbReference type="Proteomes" id="UP000602076"/>
    </source>
</evidence>
<proteinExistence type="inferred from homology"/>
<comment type="caution">
    <text evidence="9">The sequence shown here is derived from an EMBL/GenBank/DDBJ whole genome shotgun (WGS) entry which is preliminary data.</text>
</comment>
<dbReference type="EMBL" id="JACXSI010000015">
    <property type="protein sequence ID" value="MBD3108283.1"/>
    <property type="molecule type" value="Genomic_DNA"/>
</dbReference>
<keyword evidence="5" id="KW-0732">Signal</keyword>
<name>A0A927CVC3_9BACI</name>
<keyword evidence="7" id="KW-1133">Transmembrane helix</keyword>
<evidence type="ECO:0000256" key="6">
    <source>
        <dbReference type="ARBA" id="ARBA00023088"/>
    </source>
</evidence>
<evidence type="ECO:0000256" key="4">
    <source>
        <dbReference type="ARBA" id="ARBA00022525"/>
    </source>
</evidence>
<dbReference type="InterPro" id="IPR013783">
    <property type="entry name" value="Ig-like_fold"/>
</dbReference>
<dbReference type="Pfam" id="PF17802">
    <property type="entry name" value="SpaA"/>
    <property type="match status" value="1"/>
</dbReference>
<evidence type="ECO:0000313" key="9">
    <source>
        <dbReference type="EMBL" id="MBD3108283.1"/>
    </source>
</evidence>
<keyword evidence="6" id="KW-0572">Peptidoglycan-anchor</keyword>
<dbReference type="Gene3D" id="2.60.40.10">
    <property type="entry name" value="Immunoglobulins"/>
    <property type="match status" value="2"/>
</dbReference>
<dbReference type="Pfam" id="PF24346">
    <property type="entry name" value="DUF7507"/>
    <property type="match status" value="2"/>
</dbReference>